<dbReference type="OrthoDB" id="275333at2157"/>
<dbReference type="GO" id="GO:0005829">
    <property type="term" value="C:cytosol"/>
    <property type="evidence" value="ECO:0007669"/>
    <property type="project" value="InterPro"/>
</dbReference>
<keyword evidence="13" id="KW-1185">Reference proteome</keyword>
<dbReference type="InterPro" id="IPR020568">
    <property type="entry name" value="Ribosomal_Su5_D2-typ_SF"/>
</dbReference>
<protein>
    <recommendedName>
        <fullName evidence="2 8">Diphosphomevalonate decarboxylase</fullName>
        <ecNumber evidence="2 8">4.1.1.33</ecNumber>
    </recommendedName>
</protein>
<reference evidence="13" key="2">
    <citation type="submission" date="2018-04" db="EMBL/GenBank/DDBJ databases">
        <title>Complete genome sequence of Sulfodiicoccus acidiphilus strain HS-1.</title>
        <authorList>
            <person name="Sakai H.D."/>
            <person name="Kurosawa N."/>
        </authorList>
    </citation>
    <scope>NUCLEOTIDE SEQUENCE [LARGE SCALE GENOMIC DNA]</scope>
    <source>
        <strain evidence="13">HS-1</strain>
    </source>
</reference>
<dbReference type="GeneID" id="38665549"/>
<evidence type="ECO:0000256" key="6">
    <source>
        <dbReference type="ARBA" id="ARBA00023098"/>
    </source>
</evidence>
<dbReference type="NCBIfam" id="TIGR01240">
    <property type="entry name" value="mevDPdecarb"/>
    <property type="match status" value="1"/>
</dbReference>
<dbReference type="InterPro" id="IPR041431">
    <property type="entry name" value="Mvd1_C"/>
</dbReference>
<evidence type="ECO:0000256" key="1">
    <source>
        <dbReference type="ARBA" id="ARBA00008831"/>
    </source>
</evidence>
<accession>A0A348B0H1</accession>
<feature type="domain" description="Diphosphomevalonate decarboxylase-like N-terminal" evidence="10">
    <location>
        <begin position="8"/>
        <end position="165"/>
    </location>
</feature>
<dbReference type="Proteomes" id="UP000276741">
    <property type="component" value="Chromosome"/>
</dbReference>
<dbReference type="GO" id="GO:0005524">
    <property type="term" value="F:ATP binding"/>
    <property type="evidence" value="ECO:0007669"/>
    <property type="project" value="UniProtKB-KW"/>
</dbReference>
<keyword evidence="6" id="KW-0443">Lipid metabolism</keyword>
<dbReference type="GO" id="GO:0019287">
    <property type="term" value="P:isopentenyl diphosphate biosynthetic process, mevalonate pathway"/>
    <property type="evidence" value="ECO:0007669"/>
    <property type="project" value="UniProtKB-UniRule"/>
</dbReference>
<dbReference type="Proteomes" id="UP000616143">
    <property type="component" value="Unassembled WGS sequence"/>
</dbReference>
<dbReference type="GO" id="GO:0004163">
    <property type="term" value="F:diphosphomevalonate decarboxylase activity"/>
    <property type="evidence" value="ECO:0007669"/>
    <property type="project" value="UniProtKB-UniRule"/>
</dbReference>
<dbReference type="Pfam" id="PF22700">
    <property type="entry name" value="MVD-like_N"/>
    <property type="match status" value="1"/>
</dbReference>
<evidence type="ECO:0000256" key="2">
    <source>
        <dbReference type="ARBA" id="ARBA00012296"/>
    </source>
</evidence>
<evidence type="ECO:0000259" key="9">
    <source>
        <dbReference type="Pfam" id="PF18376"/>
    </source>
</evidence>
<dbReference type="Pfam" id="PF18376">
    <property type="entry name" value="MDD_C"/>
    <property type="match status" value="1"/>
</dbReference>
<sequence length="323" mass="35971">MKRAVVEAPANIALVKYWGKRNEELNLPLNDSLSMTLDLTVKTEVTLSREFDRDEVYVNQRRLSDEEVKEYAGRVMRSIRKVAGDQGLRAVVRSVSTFPESAGLASSAAGMAALVWACNEALGLGLDRKEISKLAREGSGSACRSIFGGFVLWKKGTRNDGSDSYCEELFPPSHWDLVDVIGLVSDSKKKISSREGMKRVRTAPTLDSRLEFVNRTLPKMIESIANRDESSFYELVMRHSNSMHSVIMDSWPPTWYLNDISIKVMEIIYAYGKAAYTFDAGPNPHVITSSSRADEIENLLRDAGARRVIVSKISQGPRTLEVG</sequence>
<dbReference type="KEGG" id="sacd:HS1genome_0062"/>
<keyword evidence="4" id="KW-0547">Nucleotide-binding</keyword>
<evidence type="ECO:0000313" key="12">
    <source>
        <dbReference type="EMBL" id="GGT86698.1"/>
    </source>
</evidence>
<reference evidence="11" key="3">
    <citation type="journal article" date="2019" name="BMC Res. Notes">
        <title>Complete genome sequence of the Sulfodiicoccus acidiphilus strain HS-1T, the first crenarchaeon that lacks polB3, isolated from an acidic hot spring in Ohwaku-dani, Hakone, Japan.</title>
        <authorList>
            <person name="Sakai H.D."/>
            <person name="Kurosawa N."/>
        </authorList>
    </citation>
    <scope>NUCLEOTIDE SEQUENCE</scope>
    <source>
        <strain evidence="11">HS-1</strain>
    </source>
</reference>
<dbReference type="SUPFAM" id="SSF55060">
    <property type="entry name" value="GHMP Kinase, C-terminal domain"/>
    <property type="match status" value="1"/>
</dbReference>
<dbReference type="PANTHER" id="PTHR10977">
    <property type="entry name" value="DIPHOSPHOMEVALONATE DECARBOXYLASE"/>
    <property type="match status" value="1"/>
</dbReference>
<reference evidence="12" key="4">
    <citation type="submission" date="2020-09" db="EMBL/GenBank/DDBJ databases">
        <authorList>
            <person name="Sun Q."/>
            <person name="Ohkuma M."/>
        </authorList>
    </citation>
    <scope>NUCLEOTIDE SEQUENCE</scope>
    <source>
        <strain evidence="12">JCM 31740</strain>
    </source>
</reference>
<proteinExistence type="inferred from homology"/>
<organism evidence="11 13">
    <name type="scientific">Sulfodiicoccus acidiphilus</name>
    <dbReference type="NCBI Taxonomy" id="1670455"/>
    <lineage>
        <taxon>Archaea</taxon>
        <taxon>Thermoproteota</taxon>
        <taxon>Thermoprotei</taxon>
        <taxon>Sulfolobales</taxon>
        <taxon>Sulfolobaceae</taxon>
        <taxon>Sulfodiicoccus</taxon>
    </lineage>
</organism>
<dbReference type="Gene3D" id="3.30.230.10">
    <property type="match status" value="1"/>
</dbReference>
<dbReference type="InterPro" id="IPR029765">
    <property type="entry name" value="Mev_diP_decarb"/>
</dbReference>
<name>A0A348B0H1_9CREN</name>
<dbReference type="FunFam" id="3.30.230.10:FF:000072">
    <property type="entry name" value="Diphosphomevalonate decarboxylase"/>
    <property type="match status" value="1"/>
</dbReference>
<dbReference type="PIRSF" id="PIRSF015950">
    <property type="entry name" value="Mev_P_decrbx"/>
    <property type="match status" value="1"/>
</dbReference>
<dbReference type="SUPFAM" id="SSF54211">
    <property type="entry name" value="Ribosomal protein S5 domain 2-like"/>
    <property type="match status" value="1"/>
</dbReference>
<dbReference type="InterPro" id="IPR005935">
    <property type="entry name" value="Mev_decarb"/>
</dbReference>
<dbReference type="Gene3D" id="3.30.70.890">
    <property type="entry name" value="GHMP kinase, C-terminal domain"/>
    <property type="match status" value="1"/>
</dbReference>
<evidence type="ECO:0000256" key="5">
    <source>
        <dbReference type="ARBA" id="ARBA00022840"/>
    </source>
</evidence>
<dbReference type="EC" id="4.1.1.33" evidence="2 8"/>
<dbReference type="InterPro" id="IPR036554">
    <property type="entry name" value="GHMP_kinase_C_sf"/>
</dbReference>
<dbReference type="InterPro" id="IPR014721">
    <property type="entry name" value="Ribsml_uS5_D2-typ_fold_subgr"/>
</dbReference>
<gene>
    <name evidence="12" type="ORF">GCM10007116_00840</name>
    <name evidence="11" type="ORF">HS1genome_0062</name>
</gene>
<dbReference type="InterPro" id="IPR053859">
    <property type="entry name" value="MVD-like_N"/>
</dbReference>
<evidence type="ECO:0000256" key="8">
    <source>
        <dbReference type="NCBIfam" id="TIGR01240"/>
    </source>
</evidence>
<keyword evidence="7" id="KW-0456">Lyase</keyword>
<evidence type="ECO:0000313" key="13">
    <source>
        <dbReference type="Proteomes" id="UP000276741"/>
    </source>
</evidence>
<comment type="similarity">
    <text evidence="1">Belongs to the diphosphomevalonate decarboxylase family.</text>
</comment>
<evidence type="ECO:0000259" key="10">
    <source>
        <dbReference type="Pfam" id="PF22700"/>
    </source>
</evidence>
<keyword evidence="5" id="KW-0067">ATP-binding</keyword>
<keyword evidence="3" id="KW-0444">Lipid biosynthesis</keyword>
<dbReference type="EMBL" id="BMQS01000001">
    <property type="protein sequence ID" value="GGT86698.1"/>
    <property type="molecule type" value="Genomic_DNA"/>
</dbReference>
<reference evidence="12" key="1">
    <citation type="journal article" date="2014" name="Int. J. Syst. Evol. Microbiol.">
        <title>Complete genome sequence of Corynebacterium casei LMG S-19264T (=DSM 44701T), isolated from a smear-ripened cheese.</title>
        <authorList>
            <consortium name="US DOE Joint Genome Institute (JGI-PGF)"/>
            <person name="Walter F."/>
            <person name="Albersmeier A."/>
            <person name="Kalinowski J."/>
            <person name="Ruckert C."/>
        </authorList>
    </citation>
    <scope>NUCLEOTIDE SEQUENCE</scope>
    <source>
        <strain evidence="12">JCM 31740</strain>
    </source>
</reference>
<dbReference type="PANTHER" id="PTHR10977:SF3">
    <property type="entry name" value="DIPHOSPHOMEVALONATE DECARBOXYLASE"/>
    <property type="match status" value="1"/>
</dbReference>
<evidence type="ECO:0000313" key="11">
    <source>
        <dbReference type="EMBL" id="BBD71673.1"/>
    </source>
</evidence>
<feature type="domain" description="Mvd1 C-terminal" evidence="9">
    <location>
        <begin position="180"/>
        <end position="302"/>
    </location>
</feature>
<evidence type="ECO:0000256" key="3">
    <source>
        <dbReference type="ARBA" id="ARBA00022516"/>
    </source>
</evidence>
<dbReference type="AlphaFoldDB" id="A0A348B0H1"/>
<evidence type="ECO:0000256" key="7">
    <source>
        <dbReference type="ARBA" id="ARBA00023239"/>
    </source>
</evidence>
<evidence type="ECO:0000256" key="4">
    <source>
        <dbReference type="ARBA" id="ARBA00022741"/>
    </source>
</evidence>
<dbReference type="RefSeq" id="WP_126449008.1">
    <property type="nucleotide sequence ID" value="NZ_AP018553.1"/>
</dbReference>
<dbReference type="EMBL" id="AP018553">
    <property type="protein sequence ID" value="BBD71673.1"/>
    <property type="molecule type" value="Genomic_DNA"/>
</dbReference>